<name>A0A5F1Z954_9LEPT</name>
<proteinExistence type="predicted"/>
<evidence type="ECO:0000313" key="2">
    <source>
        <dbReference type="Proteomes" id="UP000297891"/>
    </source>
</evidence>
<dbReference type="Gene3D" id="3.40.30.10">
    <property type="entry name" value="Glutaredoxin"/>
    <property type="match status" value="1"/>
</dbReference>
<dbReference type="OrthoDB" id="9800692at2"/>
<accession>A0A5F1Z954</accession>
<comment type="caution">
    <text evidence="1">The sequence shown here is derived from an EMBL/GenBank/DDBJ whole genome shotgun (WGS) entry which is preliminary data.</text>
</comment>
<dbReference type="InterPro" id="IPR036249">
    <property type="entry name" value="Thioredoxin-like_sf"/>
</dbReference>
<protein>
    <submittedName>
        <fullName evidence="1">(2Fe-2S) ferredoxin domain-containing protein</fullName>
    </submittedName>
</protein>
<evidence type="ECO:0000313" key="1">
    <source>
        <dbReference type="EMBL" id="TGK95880.1"/>
    </source>
</evidence>
<reference evidence="1" key="1">
    <citation type="journal article" date="2019" name="PLoS Negl. Trop. Dis.">
        <title>Revisiting the worldwide diversity of Leptospira species in the environment.</title>
        <authorList>
            <person name="Vincent A.T."/>
            <person name="Schiettekatte O."/>
            <person name="Bourhy P."/>
            <person name="Veyrier F.J."/>
            <person name="Picardeau M."/>
        </authorList>
    </citation>
    <scope>NUCLEOTIDE SEQUENCE [LARGE SCALE GENOMIC DNA]</scope>
    <source>
        <strain evidence="1">201800277</strain>
    </source>
</reference>
<sequence length="113" mass="12906">MFYEKHIFVCENQRAPGERVSCGNQGSIELLKLLKQKAAKAGIQYKFRVQKSGCLDRCELGPIQVSYPEGKWFAMKTEADVETILEFYLKSNQPEKYSHLVVADDAVAEEEEE</sequence>
<dbReference type="Proteomes" id="UP000297891">
    <property type="component" value="Unassembled WGS sequence"/>
</dbReference>
<dbReference type="EMBL" id="RQFP01000001">
    <property type="protein sequence ID" value="TGK95880.1"/>
    <property type="molecule type" value="Genomic_DNA"/>
</dbReference>
<dbReference type="SUPFAM" id="SSF52833">
    <property type="entry name" value="Thioredoxin-like"/>
    <property type="match status" value="1"/>
</dbReference>
<dbReference type="AlphaFoldDB" id="A0A5F1Z954"/>
<gene>
    <name evidence="1" type="ORF">EHQ30_04425</name>
</gene>
<organism evidence="1 2">
    <name type="scientific">Leptospira brenneri</name>
    <dbReference type="NCBI Taxonomy" id="2023182"/>
    <lineage>
        <taxon>Bacteria</taxon>
        <taxon>Pseudomonadati</taxon>
        <taxon>Spirochaetota</taxon>
        <taxon>Spirochaetia</taxon>
        <taxon>Leptospirales</taxon>
        <taxon>Leptospiraceae</taxon>
        <taxon>Leptospira</taxon>
    </lineage>
</organism>
<dbReference type="RefSeq" id="WP_135676653.1">
    <property type="nucleotide sequence ID" value="NZ_RQFP01000001.1"/>
</dbReference>
<keyword evidence="2" id="KW-1185">Reference proteome</keyword>
<dbReference type="CDD" id="cd02980">
    <property type="entry name" value="TRX_Fd_family"/>
    <property type="match status" value="1"/>
</dbReference>